<evidence type="ECO:0000313" key="5">
    <source>
        <dbReference type="Proteomes" id="UP000887577"/>
    </source>
</evidence>
<protein>
    <submittedName>
        <fullName evidence="6">Interferon-related developmental regulator N-terminal domain-containing protein</fullName>
    </submittedName>
</protein>
<dbReference type="InterPro" id="IPR007701">
    <property type="entry name" value="Interferon-rel_develop_reg_N"/>
</dbReference>
<organism evidence="5 6">
    <name type="scientific">Panagrolaimus superbus</name>
    <dbReference type="NCBI Taxonomy" id="310955"/>
    <lineage>
        <taxon>Eukaryota</taxon>
        <taxon>Metazoa</taxon>
        <taxon>Ecdysozoa</taxon>
        <taxon>Nematoda</taxon>
        <taxon>Chromadorea</taxon>
        <taxon>Rhabditida</taxon>
        <taxon>Tylenchina</taxon>
        <taxon>Panagrolaimomorpha</taxon>
        <taxon>Panagrolaimoidea</taxon>
        <taxon>Panagrolaimidae</taxon>
        <taxon>Panagrolaimus</taxon>
    </lineage>
</organism>
<feature type="region of interest" description="Disordered" evidence="2">
    <location>
        <begin position="1"/>
        <end position="23"/>
    </location>
</feature>
<dbReference type="Proteomes" id="UP000887577">
    <property type="component" value="Unplaced"/>
</dbReference>
<dbReference type="Gene3D" id="1.25.10.10">
    <property type="entry name" value="Leucine-rich Repeat Variant"/>
    <property type="match status" value="1"/>
</dbReference>
<dbReference type="PANTHER" id="PTHR12354">
    <property type="entry name" value="INTERFERON-RELATED DEVELOPMENTAL REGULATOR"/>
    <property type="match status" value="1"/>
</dbReference>
<evidence type="ECO:0000256" key="2">
    <source>
        <dbReference type="SAM" id="MobiDB-lite"/>
    </source>
</evidence>
<dbReference type="InterPro" id="IPR011989">
    <property type="entry name" value="ARM-like"/>
</dbReference>
<evidence type="ECO:0000313" key="6">
    <source>
        <dbReference type="WBParaSite" id="PSU_v2.g5741.t1"/>
    </source>
</evidence>
<comment type="similarity">
    <text evidence="1">Belongs to the IFRD family.</text>
</comment>
<feature type="region of interest" description="Disordered" evidence="2">
    <location>
        <begin position="382"/>
        <end position="401"/>
    </location>
</feature>
<dbReference type="SUPFAM" id="SSF48371">
    <property type="entry name" value="ARM repeat"/>
    <property type="match status" value="1"/>
</dbReference>
<evidence type="ECO:0000259" key="3">
    <source>
        <dbReference type="Pfam" id="PF04836"/>
    </source>
</evidence>
<accession>A0A914Z067</accession>
<evidence type="ECO:0000259" key="4">
    <source>
        <dbReference type="Pfam" id="PF05004"/>
    </source>
</evidence>
<sequence>MGRRGKSKLEIPSSARESDVSDMDSVAISSVAADQDLGSDDEAPMALHLIDILSENVENISDKKNNTRVKAMANLVAIFRKSIVDEELEKWKGSICDALDKNLRRADDEAVIACSVISLLAIQKAFDIEEEMHPLLQTLVSLCNDYSKPEAVRSSAVQALGIASFFSSDQPTAIQSYLSALYNIWSSTKASATTSLLFCSALESWTLLLHRAGESYATKAIEECETKLTYYLEASNVEIRMSAGEALATLFQLAKEKDDEFEFKSHYHLKEILETLAADSLKYHAKRDKRVQRFTFRQINDVIFNDKYPETTVSFNKREKLEICDCMTRLLYDSLCQSLESHLNTHLTVNPVVRDAFDFGPIPESAVLLTKAEKRERQQIQTEMTKMRKIQRTKQRDKKVL</sequence>
<dbReference type="PANTHER" id="PTHR12354:SF1">
    <property type="entry name" value="INTERFERON-RELATED DEVELOPMENTAL REGULATOR 1"/>
    <property type="match status" value="1"/>
</dbReference>
<dbReference type="WBParaSite" id="PSU_v2.g5741.t1">
    <property type="protein sequence ID" value="PSU_v2.g5741.t1"/>
    <property type="gene ID" value="PSU_v2.g5741"/>
</dbReference>
<evidence type="ECO:0000256" key="1">
    <source>
        <dbReference type="ARBA" id="ARBA00008828"/>
    </source>
</evidence>
<feature type="compositionally biased region" description="Basic residues" evidence="2">
    <location>
        <begin position="387"/>
        <end position="401"/>
    </location>
</feature>
<feature type="domain" description="Interferon-related developmental regulator N-terminal" evidence="4">
    <location>
        <begin position="42"/>
        <end position="302"/>
    </location>
</feature>
<dbReference type="InterPro" id="IPR016024">
    <property type="entry name" value="ARM-type_fold"/>
</dbReference>
<reference evidence="6" key="1">
    <citation type="submission" date="2022-11" db="UniProtKB">
        <authorList>
            <consortium name="WormBaseParasite"/>
        </authorList>
    </citation>
    <scope>IDENTIFICATION</scope>
</reference>
<dbReference type="AlphaFoldDB" id="A0A914Z067"/>
<dbReference type="InterPro" id="IPR006921">
    <property type="entry name" value="Interferon-rel_develop_reg_C"/>
</dbReference>
<dbReference type="InterPro" id="IPR039777">
    <property type="entry name" value="IFRD"/>
</dbReference>
<name>A0A914Z067_9BILA</name>
<proteinExistence type="inferred from homology"/>
<dbReference type="Pfam" id="PF04836">
    <property type="entry name" value="IFRD_C"/>
    <property type="match status" value="1"/>
</dbReference>
<feature type="domain" description="Interferon-related developmental regulator C-terminal" evidence="3">
    <location>
        <begin position="350"/>
        <end position="399"/>
    </location>
</feature>
<dbReference type="Pfam" id="PF05004">
    <property type="entry name" value="IFRD"/>
    <property type="match status" value="1"/>
</dbReference>
<keyword evidence="5" id="KW-1185">Reference proteome</keyword>